<proteinExistence type="predicted"/>
<dbReference type="EMBL" id="MTKQ01000285">
    <property type="protein sequence ID" value="RWX45161.1"/>
    <property type="molecule type" value="Genomic_DNA"/>
</dbReference>
<dbReference type="Proteomes" id="UP000286862">
    <property type="component" value="Unassembled WGS sequence"/>
</dbReference>
<dbReference type="AlphaFoldDB" id="A0A3S3QI68"/>
<name>A0A3S3QI68_9BACT</name>
<organism evidence="1 2">
    <name type="scientific">Candidatus Electrothrix marina</name>
    <dbReference type="NCBI Taxonomy" id="1859130"/>
    <lineage>
        <taxon>Bacteria</taxon>
        <taxon>Pseudomonadati</taxon>
        <taxon>Thermodesulfobacteriota</taxon>
        <taxon>Desulfobulbia</taxon>
        <taxon>Desulfobulbales</taxon>
        <taxon>Desulfobulbaceae</taxon>
        <taxon>Candidatus Electrothrix</taxon>
    </lineage>
</organism>
<protein>
    <submittedName>
        <fullName evidence="1">Uncharacterized protein</fullName>
    </submittedName>
</protein>
<gene>
    <name evidence="1" type="ORF">VT99_12853</name>
</gene>
<evidence type="ECO:0000313" key="2">
    <source>
        <dbReference type="Proteomes" id="UP000286862"/>
    </source>
</evidence>
<comment type="caution">
    <text evidence="1">The sequence shown here is derived from an EMBL/GenBank/DDBJ whole genome shotgun (WGS) entry which is preliminary data.</text>
</comment>
<reference evidence="1 2" key="1">
    <citation type="submission" date="2017-01" db="EMBL/GenBank/DDBJ databases">
        <title>The cable genome- insights into the physiology and evolution of filamentous bacteria capable of sulfide oxidation via long distance electron transfer.</title>
        <authorList>
            <person name="Schreiber L."/>
            <person name="Bjerg J.T."/>
            <person name="Boggild A."/>
            <person name="Van De Vossenberg J."/>
            <person name="Meysman F."/>
            <person name="Nielsen L.P."/>
            <person name="Schramm A."/>
            <person name="Kjeldsen K.U."/>
        </authorList>
    </citation>
    <scope>NUCLEOTIDE SEQUENCE [LARGE SCALE GENOMIC DNA]</scope>
    <source>
        <strain evidence="1">A2</strain>
    </source>
</reference>
<accession>A0A3S3QI68</accession>
<sequence>MNPSDSRSGPLRFRFLIRIGWCSHHRRRRVSSTDLQIFKNMPSLLPRESTCATSVIPAPVQRPSPSVHRVGSSNSFTRLLIGSLALRPALLLGGNSRPCISTTPLPHTTGAYGQLPGQDFNLLDLQLLLRTDRPRFRFFIRPGDSSRITFSPELSRIQPEDAENVYQE</sequence>
<evidence type="ECO:0000313" key="1">
    <source>
        <dbReference type="EMBL" id="RWX45161.1"/>
    </source>
</evidence>